<dbReference type="EMBL" id="BGZK01001518">
    <property type="protein sequence ID" value="GBP81571.1"/>
    <property type="molecule type" value="Genomic_DNA"/>
</dbReference>
<organism evidence="2 3">
    <name type="scientific">Eumeta variegata</name>
    <name type="common">Bagworm moth</name>
    <name type="synonym">Eumeta japonica</name>
    <dbReference type="NCBI Taxonomy" id="151549"/>
    <lineage>
        <taxon>Eukaryota</taxon>
        <taxon>Metazoa</taxon>
        <taxon>Ecdysozoa</taxon>
        <taxon>Arthropoda</taxon>
        <taxon>Hexapoda</taxon>
        <taxon>Insecta</taxon>
        <taxon>Pterygota</taxon>
        <taxon>Neoptera</taxon>
        <taxon>Endopterygota</taxon>
        <taxon>Lepidoptera</taxon>
        <taxon>Glossata</taxon>
        <taxon>Ditrysia</taxon>
        <taxon>Tineoidea</taxon>
        <taxon>Psychidae</taxon>
        <taxon>Oiketicinae</taxon>
        <taxon>Eumeta</taxon>
    </lineage>
</organism>
<name>A0A4C1YYL5_EUMVA</name>
<evidence type="ECO:0000256" key="1">
    <source>
        <dbReference type="SAM" id="MobiDB-lite"/>
    </source>
</evidence>
<sequence length="165" mass="18008">MAIQTSSITSLSFRATRVSSSLHTVQAAHVADRRPSDVNGPPTAAVKAARIDDPPRHAADRRSGYPYIPQEQSRQSALAIRCLHTSRSTAVSFMGGQFNRRGVFRSFGSRYDIVPTMFGRAPRRLQRGSSAEAVVLNVSRARRAAIPVLFICTSVMVALPCRPTL</sequence>
<feature type="region of interest" description="Disordered" evidence="1">
    <location>
        <begin position="26"/>
        <end position="45"/>
    </location>
</feature>
<evidence type="ECO:0000313" key="2">
    <source>
        <dbReference type="EMBL" id="GBP81571.1"/>
    </source>
</evidence>
<accession>A0A4C1YYL5</accession>
<proteinExistence type="predicted"/>
<gene>
    <name evidence="2" type="ORF">EVAR_52470_1</name>
</gene>
<protein>
    <submittedName>
        <fullName evidence="2">Uncharacterized protein</fullName>
    </submittedName>
</protein>
<dbReference type="AlphaFoldDB" id="A0A4C1YYL5"/>
<evidence type="ECO:0000313" key="3">
    <source>
        <dbReference type="Proteomes" id="UP000299102"/>
    </source>
</evidence>
<keyword evidence="3" id="KW-1185">Reference proteome</keyword>
<dbReference type="Proteomes" id="UP000299102">
    <property type="component" value="Unassembled WGS sequence"/>
</dbReference>
<comment type="caution">
    <text evidence="2">The sequence shown here is derived from an EMBL/GenBank/DDBJ whole genome shotgun (WGS) entry which is preliminary data.</text>
</comment>
<reference evidence="2 3" key="1">
    <citation type="journal article" date="2019" name="Commun. Biol.">
        <title>The bagworm genome reveals a unique fibroin gene that provides high tensile strength.</title>
        <authorList>
            <person name="Kono N."/>
            <person name="Nakamura H."/>
            <person name="Ohtoshi R."/>
            <person name="Tomita M."/>
            <person name="Numata K."/>
            <person name="Arakawa K."/>
        </authorList>
    </citation>
    <scope>NUCLEOTIDE SEQUENCE [LARGE SCALE GENOMIC DNA]</scope>
</reference>